<comment type="caution">
    <text evidence="1">The sequence shown here is derived from an EMBL/GenBank/DDBJ whole genome shotgun (WGS) entry which is preliminary data.</text>
</comment>
<evidence type="ECO:0000313" key="2">
    <source>
        <dbReference type="Proteomes" id="UP000077202"/>
    </source>
</evidence>
<organism evidence="1 2">
    <name type="scientific">Marchantia polymorpha subsp. ruderalis</name>
    <dbReference type="NCBI Taxonomy" id="1480154"/>
    <lineage>
        <taxon>Eukaryota</taxon>
        <taxon>Viridiplantae</taxon>
        <taxon>Streptophyta</taxon>
        <taxon>Embryophyta</taxon>
        <taxon>Marchantiophyta</taxon>
        <taxon>Marchantiopsida</taxon>
        <taxon>Marchantiidae</taxon>
        <taxon>Marchantiales</taxon>
        <taxon>Marchantiaceae</taxon>
        <taxon>Marchantia</taxon>
    </lineage>
</organism>
<evidence type="ECO:0000313" key="1">
    <source>
        <dbReference type="EMBL" id="OAE24787.1"/>
    </source>
</evidence>
<name>A0A176VVK3_MARPO</name>
<accession>A0A176VVK3</accession>
<dbReference type="AlphaFoldDB" id="A0A176VVK3"/>
<dbReference type="EMBL" id="LVLJ01002475">
    <property type="protein sequence ID" value="OAE24787.1"/>
    <property type="molecule type" value="Genomic_DNA"/>
</dbReference>
<sequence>MCFNPFPAALLSIASDCRGGVEMGWNGKEGQERFLDSPAFPHSSPSSTALFSETSSSPRHVAPRYLPTFRLVCLDSGFAPAASSAIVRVSAGSLALLSPTLPLPPSHRLASQFPTLLFMPKAKRREESKGEESGQKVMNVAKGGTDKLLLLLVTPHPTPPHPEFR</sequence>
<keyword evidence="2" id="KW-1185">Reference proteome</keyword>
<gene>
    <name evidence="1" type="ORF">AXG93_108s1040</name>
</gene>
<protein>
    <submittedName>
        <fullName evidence="1">Uncharacterized protein</fullName>
    </submittedName>
</protein>
<proteinExistence type="predicted"/>
<reference evidence="1" key="1">
    <citation type="submission" date="2016-03" db="EMBL/GenBank/DDBJ databases">
        <title>Mechanisms controlling the formation of the plant cell surface in tip-growing cells are functionally conserved among land plants.</title>
        <authorList>
            <person name="Honkanen S."/>
            <person name="Jones V.A."/>
            <person name="Morieri G."/>
            <person name="Champion C."/>
            <person name="Hetherington A.J."/>
            <person name="Kelly S."/>
            <person name="Saint-Marcoux D."/>
            <person name="Proust H."/>
            <person name="Prescott H."/>
            <person name="Dolan L."/>
        </authorList>
    </citation>
    <scope>NUCLEOTIDE SEQUENCE [LARGE SCALE GENOMIC DNA]</scope>
    <source>
        <tissue evidence="1">Whole gametophyte</tissue>
    </source>
</reference>
<dbReference type="Proteomes" id="UP000077202">
    <property type="component" value="Unassembled WGS sequence"/>
</dbReference>